<protein>
    <submittedName>
        <fullName evidence="1">Uncharacterized protein</fullName>
    </submittedName>
</protein>
<reference evidence="1" key="1">
    <citation type="submission" date="2014-05" db="EMBL/GenBank/DDBJ databases">
        <authorList>
            <person name="Chronopoulou M."/>
        </authorList>
    </citation>
    <scope>NUCLEOTIDE SEQUENCE</scope>
    <source>
        <tissue evidence="1">Whole organism</tissue>
    </source>
</reference>
<dbReference type="EMBL" id="HACA01014219">
    <property type="protein sequence ID" value="CDW31580.1"/>
    <property type="molecule type" value="Transcribed_RNA"/>
</dbReference>
<name>A0A0K2U0G0_LEPSM</name>
<proteinExistence type="predicted"/>
<dbReference type="AlphaFoldDB" id="A0A0K2U0G0"/>
<sequence length="91" mass="10148">MLMFFTSSAKMGHPLTLPKVAALLKKKLKGFGKKNMSPPSILDLTLKCVFVQENANISEEISMLSLSKWHFVSPISSGQRVAISYKVFFLN</sequence>
<evidence type="ECO:0000313" key="1">
    <source>
        <dbReference type="EMBL" id="CDW31580.1"/>
    </source>
</evidence>
<accession>A0A0K2U0G0</accession>
<organism evidence="1">
    <name type="scientific">Lepeophtheirus salmonis</name>
    <name type="common">Salmon louse</name>
    <name type="synonym">Caligus salmonis</name>
    <dbReference type="NCBI Taxonomy" id="72036"/>
    <lineage>
        <taxon>Eukaryota</taxon>
        <taxon>Metazoa</taxon>
        <taxon>Ecdysozoa</taxon>
        <taxon>Arthropoda</taxon>
        <taxon>Crustacea</taxon>
        <taxon>Multicrustacea</taxon>
        <taxon>Hexanauplia</taxon>
        <taxon>Copepoda</taxon>
        <taxon>Siphonostomatoida</taxon>
        <taxon>Caligidae</taxon>
        <taxon>Lepeophtheirus</taxon>
    </lineage>
</organism>